<evidence type="ECO:0000256" key="10">
    <source>
        <dbReference type="SAM" id="Phobius"/>
    </source>
</evidence>
<comment type="subcellular location">
    <subcellularLocation>
        <location evidence="1">Cell membrane</location>
        <topology evidence="1">Multi-pass membrane protein</topology>
    </subcellularLocation>
</comment>
<organism evidence="12 13">
    <name type="scientific">Hansschlegelia beijingensis</name>
    <dbReference type="NCBI Taxonomy" id="1133344"/>
    <lineage>
        <taxon>Bacteria</taxon>
        <taxon>Pseudomonadati</taxon>
        <taxon>Pseudomonadota</taxon>
        <taxon>Alphaproteobacteria</taxon>
        <taxon>Hyphomicrobiales</taxon>
        <taxon>Methylopilaceae</taxon>
        <taxon>Hansschlegelia</taxon>
    </lineage>
</organism>
<keyword evidence="8" id="KW-0625">Polysaccharide transport</keyword>
<feature type="transmembrane region" description="Helical" evidence="10">
    <location>
        <begin position="219"/>
        <end position="246"/>
    </location>
</feature>
<evidence type="ECO:0000256" key="4">
    <source>
        <dbReference type="ARBA" id="ARBA00022475"/>
    </source>
</evidence>
<feature type="domain" description="ABC-2 type transporter transmembrane" evidence="11">
    <location>
        <begin position="14"/>
        <end position="220"/>
    </location>
</feature>
<feature type="transmembrane region" description="Helical" evidence="10">
    <location>
        <begin position="105"/>
        <end position="133"/>
    </location>
</feature>
<keyword evidence="6 10" id="KW-0812">Transmembrane</keyword>
<dbReference type="PANTHER" id="PTHR30413:SF10">
    <property type="entry name" value="CAPSULE POLYSACCHARIDE EXPORT INNER-MEMBRANE PROTEIN CTRC"/>
    <property type="match status" value="1"/>
</dbReference>
<sequence length="258" mass="28756">MNVAASFSLQMRSIFALILRRIRTKYATSRAGYIWAIVEPICWVFILKFAIQDKAAGLPPVGTSYEVFFATGVIIARTWRTVAQSTSGVLLRRKRMLPGLQRLDAAYATWILEMATGGVAMVVVLAGMALFGFETRPAHLLTCLAAFGATALYTFGFSLMLALVMTLAPGLRHFQHIIMLALFITSGFSMLIDRVPPRIREILLWNPLLHCIEWFREGFYPGYVCASLSLSYLFGVTICFILIGLAGERALRHKLRPA</sequence>
<keyword evidence="4" id="KW-1003">Cell membrane</keyword>
<comment type="similarity">
    <text evidence="2">Belongs to the ABC-2 integral membrane protein family.</text>
</comment>
<dbReference type="PRINTS" id="PR00164">
    <property type="entry name" value="ABC2TRNSPORT"/>
</dbReference>
<keyword evidence="13" id="KW-1185">Reference proteome</keyword>
<dbReference type="GO" id="GO:0043190">
    <property type="term" value="C:ATP-binding cassette (ABC) transporter complex"/>
    <property type="evidence" value="ECO:0007669"/>
    <property type="project" value="InterPro"/>
</dbReference>
<reference evidence="12 13" key="1">
    <citation type="submission" date="2020-08" db="EMBL/GenBank/DDBJ databases">
        <title>Genomic Encyclopedia of Type Strains, Phase IV (KMG-IV): sequencing the most valuable type-strain genomes for metagenomic binning, comparative biology and taxonomic classification.</title>
        <authorList>
            <person name="Goeker M."/>
        </authorList>
    </citation>
    <scope>NUCLEOTIDE SEQUENCE [LARGE SCALE GENOMIC DNA]</scope>
    <source>
        <strain evidence="12 13">DSM 25481</strain>
    </source>
</reference>
<name>A0A7W6GG38_9HYPH</name>
<evidence type="ECO:0000256" key="3">
    <source>
        <dbReference type="ARBA" id="ARBA00022448"/>
    </source>
</evidence>
<keyword evidence="3" id="KW-0813">Transport</keyword>
<feature type="transmembrane region" description="Helical" evidence="10">
    <location>
        <begin position="177"/>
        <end position="199"/>
    </location>
</feature>
<dbReference type="AlphaFoldDB" id="A0A7W6GG38"/>
<feature type="transmembrane region" description="Helical" evidence="10">
    <location>
        <begin position="139"/>
        <end position="165"/>
    </location>
</feature>
<feature type="transmembrane region" description="Helical" evidence="10">
    <location>
        <begin position="32"/>
        <end position="51"/>
    </location>
</feature>
<dbReference type="InterPro" id="IPR000412">
    <property type="entry name" value="ABC_2_transport"/>
</dbReference>
<dbReference type="EMBL" id="JACIDR010000004">
    <property type="protein sequence ID" value="MBB3973970.1"/>
    <property type="molecule type" value="Genomic_DNA"/>
</dbReference>
<dbReference type="InterPro" id="IPR013525">
    <property type="entry name" value="ABC2_TM"/>
</dbReference>
<evidence type="ECO:0000313" key="13">
    <source>
        <dbReference type="Proteomes" id="UP000528964"/>
    </source>
</evidence>
<dbReference type="GO" id="GO:0140359">
    <property type="term" value="F:ABC-type transporter activity"/>
    <property type="evidence" value="ECO:0007669"/>
    <property type="project" value="InterPro"/>
</dbReference>
<gene>
    <name evidence="12" type="ORF">GGR24_002647</name>
</gene>
<proteinExistence type="inferred from homology"/>
<evidence type="ECO:0000256" key="2">
    <source>
        <dbReference type="ARBA" id="ARBA00007783"/>
    </source>
</evidence>
<keyword evidence="9 10" id="KW-0472">Membrane</keyword>
<dbReference type="GO" id="GO:0015774">
    <property type="term" value="P:polysaccharide transport"/>
    <property type="evidence" value="ECO:0007669"/>
    <property type="project" value="UniProtKB-KW"/>
</dbReference>
<evidence type="ECO:0000256" key="5">
    <source>
        <dbReference type="ARBA" id="ARBA00022597"/>
    </source>
</evidence>
<dbReference type="Proteomes" id="UP000528964">
    <property type="component" value="Unassembled WGS sequence"/>
</dbReference>
<evidence type="ECO:0000256" key="1">
    <source>
        <dbReference type="ARBA" id="ARBA00004651"/>
    </source>
</evidence>
<comment type="caution">
    <text evidence="12">The sequence shown here is derived from an EMBL/GenBank/DDBJ whole genome shotgun (WGS) entry which is preliminary data.</text>
</comment>
<evidence type="ECO:0000256" key="8">
    <source>
        <dbReference type="ARBA" id="ARBA00023047"/>
    </source>
</evidence>
<dbReference type="GO" id="GO:0015920">
    <property type="term" value="P:lipopolysaccharide transport"/>
    <property type="evidence" value="ECO:0007669"/>
    <property type="project" value="TreeGrafter"/>
</dbReference>
<keyword evidence="7 10" id="KW-1133">Transmembrane helix</keyword>
<evidence type="ECO:0000256" key="6">
    <source>
        <dbReference type="ARBA" id="ARBA00022692"/>
    </source>
</evidence>
<keyword evidence="5" id="KW-0762">Sugar transport</keyword>
<evidence type="ECO:0000256" key="9">
    <source>
        <dbReference type="ARBA" id="ARBA00023136"/>
    </source>
</evidence>
<dbReference type="PANTHER" id="PTHR30413">
    <property type="entry name" value="INNER MEMBRANE TRANSPORT PERMEASE"/>
    <property type="match status" value="1"/>
</dbReference>
<dbReference type="Pfam" id="PF01061">
    <property type="entry name" value="ABC2_membrane"/>
    <property type="match status" value="1"/>
</dbReference>
<protein>
    <submittedName>
        <fullName evidence="12">Capsular polysaccharide transport system permease protein</fullName>
    </submittedName>
</protein>
<evidence type="ECO:0000256" key="7">
    <source>
        <dbReference type="ARBA" id="ARBA00022989"/>
    </source>
</evidence>
<evidence type="ECO:0000313" key="12">
    <source>
        <dbReference type="EMBL" id="MBB3973970.1"/>
    </source>
</evidence>
<accession>A0A7W6GG38</accession>
<evidence type="ECO:0000259" key="11">
    <source>
        <dbReference type="Pfam" id="PF01061"/>
    </source>
</evidence>
<dbReference type="RefSeq" id="WP_183395834.1">
    <property type="nucleotide sequence ID" value="NZ_JACIDR010000004.1"/>
</dbReference>